<organism evidence="2 3">
    <name type="scientific">Pseudomonas phage 201phi2-1</name>
    <name type="common">Pseudomonas chlororaphis phage 201phi2-1</name>
    <dbReference type="NCBI Taxonomy" id="198110"/>
    <lineage>
        <taxon>Viruses</taxon>
        <taxon>Duplodnaviria</taxon>
        <taxon>Heunggongvirae</taxon>
        <taxon>Uroviricota</taxon>
        <taxon>Caudoviricetes</taxon>
        <taxon>Chimalliviridae</taxon>
        <taxon>Serwervirus</taxon>
        <taxon>Serwervirus 201phi21</taxon>
    </lineage>
</organism>
<gene>
    <name evidence="2" type="ORF">201phi2-1p081</name>
</gene>
<organismHost>
    <name type="scientific">Pseudomonas chlororaphis</name>
    <dbReference type="NCBI Taxonomy" id="587753"/>
</organismHost>
<sequence>MDIQEIPPGTVISFEVYPSSQYGNNFQSVTLLGMFNAAIARKLGFDYIAANQSVYQTLPSGTPIDPTQYNYFQIQYPSGETEILGAPWIRAGTLTINSGKRLTVVIDNIDETVKDRVIAAILAQNVKPSSTTFV</sequence>
<reference evidence="2 3" key="1">
    <citation type="journal article" date="2008" name="Virology">
        <title>Characterization of Pseudomonas chlororaphis myovirus 201varphi2-1 via genomic sequencing, mass spectrometry, and electron microscopy.</title>
        <authorList>
            <person name="Thomas J.A."/>
            <person name="Rolando M.R."/>
            <person name="Carroll C.A."/>
            <person name="Shen P.S."/>
            <person name="Belnap D.M."/>
            <person name="Weintraub S.T."/>
            <person name="Serwer P."/>
            <person name="Hardies S.C."/>
        </authorList>
    </citation>
    <scope>NUCLEOTIDE SEQUENCE</scope>
</reference>
<dbReference type="InterPro" id="IPR046907">
    <property type="entry name" value="SH3DP"/>
</dbReference>
<dbReference type="Proteomes" id="UP000002421">
    <property type="component" value="Segment"/>
</dbReference>
<evidence type="ECO:0000259" key="1">
    <source>
        <dbReference type="Pfam" id="PF20287"/>
    </source>
</evidence>
<dbReference type="KEGG" id="vg:6372595"/>
<feature type="domain" description="SH3 fold" evidence="1">
    <location>
        <begin position="7"/>
        <end position="126"/>
    </location>
</feature>
<accession>B3FK56</accession>
<evidence type="ECO:0000313" key="3">
    <source>
        <dbReference type="Proteomes" id="UP000002421"/>
    </source>
</evidence>
<protein>
    <recommendedName>
        <fullName evidence="1">SH3 fold domain-containing protein</fullName>
    </recommendedName>
</protein>
<proteinExistence type="predicted"/>
<evidence type="ECO:0000313" key="2">
    <source>
        <dbReference type="EMBL" id="ABY62914.1"/>
    </source>
</evidence>
<keyword evidence="3" id="KW-1185">Reference proteome</keyword>
<dbReference type="EMBL" id="EU197055">
    <property type="protein sequence ID" value="ABY62914.1"/>
    <property type="molecule type" value="Genomic_DNA"/>
</dbReference>
<dbReference type="Pfam" id="PF20287">
    <property type="entry name" value="SH3DP"/>
    <property type="match status" value="1"/>
</dbReference>
<dbReference type="RefSeq" id="YP_001956806.1">
    <property type="nucleotide sequence ID" value="NC_010821.1"/>
</dbReference>
<dbReference type="OrthoDB" id="24443at10239"/>
<name>B3FK56_BP201</name>